<dbReference type="PATRIC" id="fig|1280950.3.peg.3293"/>
<evidence type="ECO:0008006" key="3">
    <source>
        <dbReference type="Google" id="ProtNLM"/>
    </source>
</evidence>
<accession>A0A059FAF3</accession>
<gene>
    <name evidence="1" type="ORF">HJO_16430</name>
</gene>
<dbReference type="Proteomes" id="UP000025171">
    <property type="component" value="Unassembled WGS sequence"/>
</dbReference>
<evidence type="ECO:0000313" key="1">
    <source>
        <dbReference type="EMBL" id="KCZ87577.1"/>
    </source>
</evidence>
<dbReference type="AlphaFoldDB" id="A0A059FAF3"/>
<protein>
    <recommendedName>
        <fullName evidence="3">Sulfotransferase</fullName>
    </recommendedName>
</protein>
<dbReference type="Pfam" id="PF13469">
    <property type="entry name" value="Sulfotransfer_3"/>
    <property type="match status" value="1"/>
</dbReference>
<comment type="caution">
    <text evidence="1">The sequence shown here is derived from an EMBL/GenBank/DDBJ whole genome shotgun (WGS) entry which is preliminary data.</text>
</comment>
<keyword evidence="2" id="KW-1185">Reference proteome</keyword>
<name>A0A059FAF3_9PROT</name>
<dbReference type="InterPro" id="IPR027417">
    <property type="entry name" value="P-loop_NTPase"/>
</dbReference>
<proteinExistence type="predicted"/>
<dbReference type="STRING" id="1280950.HJO_16430"/>
<evidence type="ECO:0000313" key="2">
    <source>
        <dbReference type="Proteomes" id="UP000025171"/>
    </source>
</evidence>
<dbReference type="EMBL" id="ARYK01000012">
    <property type="protein sequence ID" value="KCZ87577.1"/>
    <property type="molecule type" value="Genomic_DNA"/>
</dbReference>
<reference evidence="1 2" key="1">
    <citation type="journal article" date="2014" name="Antonie Van Leeuwenhoek">
        <title>Hyphomonas beringensis sp. nov. and Hyphomonas chukchiensis sp. nov., isolated from surface seawater of the Bering Sea and Chukchi Sea.</title>
        <authorList>
            <person name="Li C."/>
            <person name="Lai Q."/>
            <person name="Li G."/>
            <person name="Dong C."/>
            <person name="Wang J."/>
            <person name="Liao Y."/>
            <person name="Shao Z."/>
        </authorList>
    </citation>
    <scope>NUCLEOTIDE SEQUENCE [LARGE SCALE GENOMIC DNA]</scope>
    <source>
        <strain evidence="1 2">MHS-2</strain>
    </source>
</reference>
<dbReference type="SUPFAM" id="SSF52540">
    <property type="entry name" value="P-loop containing nucleoside triphosphate hydrolases"/>
    <property type="match status" value="1"/>
</dbReference>
<dbReference type="Gene3D" id="3.40.50.300">
    <property type="entry name" value="P-loop containing nucleotide triphosphate hydrolases"/>
    <property type="match status" value="1"/>
</dbReference>
<organism evidence="1 2">
    <name type="scientific">Hyphomonas johnsonii MHS-2</name>
    <dbReference type="NCBI Taxonomy" id="1280950"/>
    <lineage>
        <taxon>Bacteria</taxon>
        <taxon>Pseudomonadati</taxon>
        <taxon>Pseudomonadota</taxon>
        <taxon>Alphaproteobacteria</taxon>
        <taxon>Hyphomonadales</taxon>
        <taxon>Hyphomonadaceae</taxon>
        <taxon>Hyphomonas</taxon>
    </lineage>
</organism>
<sequence length="282" mass="31722">MEPDSPVPIAIGAVGGSGTRVIAQLLIDAGIYLGSDLNDPNDNLWFTLLFKRLSVLDEPQEDLEHLFDLFSRRMTGEVPSDEADIRRIKELASIGRSQHPAEWLLKRADRFLSGTAGTDGPVGAHQWGWKEPNTHVIIDKLLTFNSSLRYIHIMRNGLDMAFNRNQNQPALWGSVFLGSDGEVTPRRSLQYWCVVHRRIQGIADAHPGRVLLVSFDALCRDPQFECRRLLDFCDISMPDTRLEAFANGISTPRSTGVFRQKDTSQLAREDIAYVESLGFETR</sequence>
<dbReference type="eggNOG" id="ENOG5032UQX">
    <property type="taxonomic scope" value="Bacteria"/>
</dbReference>